<name>A0A6G9AT94_9BACT</name>
<accession>A0A6G9AT94</accession>
<dbReference type="KEGG" id="spib:G8759_23765"/>
<protein>
    <submittedName>
        <fullName evidence="3">Uncharacterized protein</fullName>
    </submittedName>
</protein>
<dbReference type="AlphaFoldDB" id="A0A6G9AT94"/>
<dbReference type="RefSeq" id="WP_167213585.1">
    <property type="nucleotide sequence ID" value="NZ_CP050063.1"/>
</dbReference>
<feature type="region of interest" description="Disordered" evidence="1">
    <location>
        <begin position="1"/>
        <end position="22"/>
    </location>
</feature>
<keyword evidence="2" id="KW-0472">Membrane</keyword>
<evidence type="ECO:0000256" key="1">
    <source>
        <dbReference type="SAM" id="MobiDB-lite"/>
    </source>
</evidence>
<gene>
    <name evidence="3" type="ORF">G8759_23765</name>
</gene>
<evidence type="ECO:0000313" key="3">
    <source>
        <dbReference type="EMBL" id="QIP15433.1"/>
    </source>
</evidence>
<keyword evidence="4" id="KW-1185">Reference proteome</keyword>
<keyword evidence="2" id="KW-1133">Transmembrane helix</keyword>
<sequence length="177" mass="19619">MKLRRSVPNEQPAVTPLASPPLATPARPKPVGLVFSITTFLVLIIAIVWLNGPSDEVPMPAQTLQSNRMDTDRHLVWVRLDSLQNRLDLLTGDNGLSFRSGTERLYIQASNRKQLERYLLNGLALTRFTQAANSPVRLESAGDGFSLPIQQRQGITYIQVPTDIISSLLRSTESLAE</sequence>
<dbReference type="EMBL" id="CP050063">
    <property type="protein sequence ID" value="QIP15433.1"/>
    <property type="molecule type" value="Genomic_DNA"/>
</dbReference>
<proteinExistence type="predicted"/>
<keyword evidence="2" id="KW-0812">Transmembrane</keyword>
<feature type="transmembrane region" description="Helical" evidence="2">
    <location>
        <begin position="31"/>
        <end position="50"/>
    </location>
</feature>
<reference evidence="3 4" key="1">
    <citation type="submission" date="2020-03" db="EMBL/GenBank/DDBJ databases">
        <authorList>
            <person name="Kim M.K."/>
        </authorList>
    </citation>
    <scope>NUCLEOTIDE SEQUENCE [LARGE SCALE GENOMIC DNA]</scope>
    <source>
        <strain evidence="3 4">BT328</strain>
    </source>
</reference>
<organism evidence="3 4">
    <name type="scientific">Spirosoma aureum</name>
    <dbReference type="NCBI Taxonomy" id="2692134"/>
    <lineage>
        <taxon>Bacteria</taxon>
        <taxon>Pseudomonadati</taxon>
        <taxon>Bacteroidota</taxon>
        <taxon>Cytophagia</taxon>
        <taxon>Cytophagales</taxon>
        <taxon>Cytophagaceae</taxon>
        <taxon>Spirosoma</taxon>
    </lineage>
</organism>
<evidence type="ECO:0000313" key="4">
    <source>
        <dbReference type="Proteomes" id="UP000501802"/>
    </source>
</evidence>
<evidence type="ECO:0000256" key="2">
    <source>
        <dbReference type="SAM" id="Phobius"/>
    </source>
</evidence>
<dbReference type="Proteomes" id="UP000501802">
    <property type="component" value="Chromosome"/>
</dbReference>